<dbReference type="CDD" id="cd00024">
    <property type="entry name" value="CD_CSD"/>
    <property type="match status" value="1"/>
</dbReference>
<dbReference type="SUPFAM" id="SSF54160">
    <property type="entry name" value="Chromo domain-like"/>
    <property type="match status" value="1"/>
</dbReference>
<keyword evidence="4" id="KW-1185">Reference proteome</keyword>
<protein>
    <recommendedName>
        <fullName evidence="5">Chromo domain-containing protein</fullName>
    </recommendedName>
</protein>
<dbReference type="EMBL" id="JAJTJA010000008">
    <property type="protein sequence ID" value="KAH8695692.1"/>
    <property type="molecule type" value="Genomic_DNA"/>
</dbReference>
<accession>A0AAD4KNR6</accession>
<evidence type="ECO:0000256" key="2">
    <source>
        <dbReference type="SAM" id="MobiDB-lite"/>
    </source>
</evidence>
<feature type="compositionally biased region" description="Basic and acidic residues" evidence="2">
    <location>
        <begin position="80"/>
        <end position="104"/>
    </location>
</feature>
<organism evidence="3 4">
    <name type="scientific">Talaromyces proteolyticus</name>
    <dbReference type="NCBI Taxonomy" id="1131652"/>
    <lineage>
        <taxon>Eukaryota</taxon>
        <taxon>Fungi</taxon>
        <taxon>Dikarya</taxon>
        <taxon>Ascomycota</taxon>
        <taxon>Pezizomycotina</taxon>
        <taxon>Eurotiomycetes</taxon>
        <taxon>Eurotiomycetidae</taxon>
        <taxon>Eurotiales</taxon>
        <taxon>Trichocomaceae</taxon>
        <taxon>Talaromyces</taxon>
        <taxon>Talaromyces sect. Bacilispori</taxon>
    </lineage>
</organism>
<evidence type="ECO:0000313" key="3">
    <source>
        <dbReference type="EMBL" id="KAH8695692.1"/>
    </source>
</evidence>
<evidence type="ECO:0000256" key="1">
    <source>
        <dbReference type="ARBA" id="ARBA00011353"/>
    </source>
</evidence>
<comment type="subunit">
    <text evidence="1">Component of the NuA4 histone acetyltransferase complex.</text>
</comment>
<comment type="caution">
    <text evidence="3">The sequence shown here is derived from an EMBL/GenBank/DDBJ whole genome shotgun (WGS) entry which is preliminary data.</text>
</comment>
<dbReference type="InterPro" id="IPR016197">
    <property type="entry name" value="Chromo-like_dom_sf"/>
</dbReference>
<dbReference type="AlphaFoldDB" id="A0AAD4KNR6"/>
<reference evidence="3" key="1">
    <citation type="submission" date="2021-12" db="EMBL/GenBank/DDBJ databases">
        <title>Convergent genome expansion in fungi linked to evolution of root-endophyte symbiosis.</title>
        <authorList>
            <consortium name="DOE Joint Genome Institute"/>
            <person name="Ke Y.-H."/>
            <person name="Bonito G."/>
            <person name="Liao H.-L."/>
            <person name="Looney B."/>
            <person name="Rojas-Flechas A."/>
            <person name="Nash J."/>
            <person name="Hameed K."/>
            <person name="Schadt C."/>
            <person name="Martin F."/>
            <person name="Crous P.W."/>
            <person name="Miettinen O."/>
            <person name="Magnuson J.K."/>
            <person name="Labbe J."/>
            <person name="Jacobson D."/>
            <person name="Doktycz M.J."/>
            <person name="Veneault-Fourrey C."/>
            <person name="Kuo A."/>
            <person name="Mondo S."/>
            <person name="Calhoun S."/>
            <person name="Riley R."/>
            <person name="Ohm R."/>
            <person name="LaButti K."/>
            <person name="Andreopoulos B."/>
            <person name="Pangilinan J."/>
            <person name="Nolan M."/>
            <person name="Tritt A."/>
            <person name="Clum A."/>
            <person name="Lipzen A."/>
            <person name="Daum C."/>
            <person name="Barry K."/>
            <person name="Grigoriev I.V."/>
            <person name="Vilgalys R."/>
        </authorList>
    </citation>
    <scope>NUCLEOTIDE SEQUENCE</scope>
    <source>
        <strain evidence="3">PMI_201</strain>
    </source>
</reference>
<dbReference type="Gene3D" id="2.40.50.40">
    <property type="match status" value="1"/>
</dbReference>
<name>A0AAD4KNR6_9EURO</name>
<sequence>MVNIIFEDPSKSVSHLKRISCDLPPRKRHASDTQISYERQPGWLYPPYDQLETVPVSVTSMSAFSTIYDTLRCSGGVSDSEYRSDIHPNDHGHGIGHDSQEGKVDGGGPASSHDLFTLASDDDRHSTDGDGGSHGFADDIFSHPSENEPSLGSVSSTGPSPDNRNSPIRDPATRLRQPATIQSSQNPPTGSDGHDSKRSHRALSKIPSVISESEELGSNLENSDSDAEPDNDDEDPRSLWEYTRIVARRVDSSGRKFVRVKWKATWEPEDELNGLKTALRLYEKRTHREKQSSKEICLKCGARKRKFPA</sequence>
<feature type="compositionally biased region" description="Polar residues" evidence="2">
    <location>
        <begin position="179"/>
        <end position="189"/>
    </location>
</feature>
<proteinExistence type="predicted"/>
<feature type="region of interest" description="Disordered" evidence="2">
    <location>
        <begin position="79"/>
        <end position="238"/>
    </location>
</feature>
<evidence type="ECO:0000313" key="4">
    <source>
        <dbReference type="Proteomes" id="UP001201262"/>
    </source>
</evidence>
<evidence type="ECO:0008006" key="5">
    <source>
        <dbReference type="Google" id="ProtNLM"/>
    </source>
</evidence>
<feature type="compositionally biased region" description="Acidic residues" evidence="2">
    <location>
        <begin position="223"/>
        <end position="235"/>
    </location>
</feature>
<dbReference type="Proteomes" id="UP001201262">
    <property type="component" value="Unassembled WGS sequence"/>
</dbReference>
<gene>
    <name evidence="3" type="ORF">BGW36DRAFT_453817</name>
</gene>
<feature type="compositionally biased region" description="Polar residues" evidence="2">
    <location>
        <begin position="147"/>
        <end position="166"/>
    </location>
</feature>
<dbReference type="GeneID" id="70252172"/>
<dbReference type="RefSeq" id="XP_046070834.1">
    <property type="nucleotide sequence ID" value="XM_046221885.1"/>
</dbReference>